<dbReference type="GeneID" id="3549228"/>
<feature type="region of interest" description="Disordered" evidence="1">
    <location>
        <begin position="341"/>
        <end position="364"/>
    </location>
</feature>
<organism evidence="2 3">
    <name type="scientific">Trypanosoma cruzi (strain CL Brener)</name>
    <dbReference type="NCBI Taxonomy" id="353153"/>
    <lineage>
        <taxon>Eukaryota</taxon>
        <taxon>Discoba</taxon>
        <taxon>Euglenozoa</taxon>
        <taxon>Kinetoplastea</taxon>
        <taxon>Metakinetoplastina</taxon>
        <taxon>Trypanosomatida</taxon>
        <taxon>Trypanosomatidae</taxon>
        <taxon>Trypanosoma</taxon>
        <taxon>Schizotrypanum</taxon>
    </lineage>
</organism>
<gene>
    <name evidence="2" type="ORF">Tc00.1047053508777.20</name>
</gene>
<dbReference type="AlphaFoldDB" id="Q4DS71"/>
<dbReference type="InParanoid" id="Q4DS71"/>
<dbReference type="EMBL" id="AAHK01000217">
    <property type="protein sequence ID" value="EAN95353.1"/>
    <property type="molecule type" value="Genomic_DNA"/>
</dbReference>
<name>Q4DS71_TRYCC</name>
<evidence type="ECO:0000313" key="2">
    <source>
        <dbReference type="EMBL" id="EAN95353.1"/>
    </source>
</evidence>
<keyword evidence="3" id="KW-1185">Reference proteome</keyword>
<accession>Q4DS71</accession>
<reference evidence="2 3" key="1">
    <citation type="journal article" date="2005" name="Science">
        <title>The genome sequence of Trypanosoma cruzi, etiologic agent of Chagas disease.</title>
        <authorList>
            <person name="El-Sayed N.M."/>
            <person name="Myler P.J."/>
            <person name="Bartholomeu D.C."/>
            <person name="Nilsson D."/>
            <person name="Aggarwal G."/>
            <person name="Tran A.N."/>
            <person name="Ghedin E."/>
            <person name="Worthey E.A."/>
            <person name="Delcher A.L."/>
            <person name="Blandin G."/>
            <person name="Westenberger S.J."/>
            <person name="Caler E."/>
            <person name="Cerqueira G.C."/>
            <person name="Branche C."/>
            <person name="Haas B."/>
            <person name="Anupama A."/>
            <person name="Arner E."/>
            <person name="Aslund L."/>
            <person name="Attipoe P."/>
            <person name="Bontempi E."/>
            <person name="Bringaud F."/>
            <person name="Burton P."/>
            <person name="Cadag E."/>
            <person name="Campbell D.A."/>
            <person name="Carrington M."/>
            <person name="Crabtree J."/>
            <person name="Darban H."/>
            <person name="da Silveira J.F."/>
            <person name="de Jong P."/>
            <person name="Edwards K."/>
            <person name="Englund P.T."/>
            <person name="Fazelina G."/>
            <person name="Feldblyum T."/>
            <person name="Ferella M."/>
            <person name="Frasch A.C."/>
            <person name="Gull K."/>
            <person name="Horn D."/>
            <person name="Hou L."/>
            <person name="Huang Y."/>
            <person name="Kindlund E."/>
            <person name="Klingbeil M."/>
            <person name="Kluge S."/>
            <person name="Koo H."/>
            <person name="Lacerda D."/>
            <person name="Levin M.J."/>
            <person name="Lorenzi H."/>
            <person name="Louie T."/>
            <person name="Machado C.R."/>
            <person name="McCulloch R."/>
            <person name="McKenna A."/>
            <person name="Mizuno Y."/>
            <person name="Mottram J.C."/>
            <person name="Nelson S."/>
            <person name="Ochaya S."/>
            <person name="Osoegawa K."/>
            <person name="Pai G."/>
            <person name="Parsons M."/>
            <person name="Pentony M."/>
            <person name="Pettersson U."/>
            <person name="Pop M."/>
            <person name="Ramirez J.L."/>
            <person name="Rinta J."/>
            <person name="Robertson L."/>
            <person name="Salzberg S.L."/>
            <person name="Sanchez D.O."/>
            <person name="Seyler A."/>
            <person name="Sharma R."/>
            <person name="Shetty J."/>
            <person name="Simpson A.J."/>
            <person name="Sisk E."/>
            <person name="Tammi M.T."/>
            <person name="Tarleton R."/>
            <person name="Teixeira S."/>
            <person name="Van Aken S."/>
            <person name="Vogt C."/>
            <person name="Ward P.N."/>
            <person name="Wickstead B."/>
            <person name="Wortman J."/>
            <person name="White O."/>
            <person name="Fraser C.M."/>
            <person name="Stuart K.D."/>
            <person name="Andersson B."/>
        </authorList>
    </citation>
    <scope>NUCLEOTIDE SEQUENCE [LARGE SCALE GENOMIC DNA]</scope>
    <source>
        <strain evidence="2 3">CL Brener</strain>
    </source>
</reference>
<dbReference type="Proteomes" id="UP000002296">
    <property type="component" value="Unassembled WGS sequence"/>
</dbReference>
<dbReference type="PaxDb" id="353153-Q4DS71"/>
<feature type="region of interest" description="Disordered" evidence="1">
    <location>
        <begin position="227"/>
        <end position="261"/>
    </location>
</feature>
<comment type="caution">
    <text evidence="2">The sequence shown here is derived from an EMBL/GenBank/DDBJ whole genome shotgun (WGS) entry which is preliminary data.</text>
</comment>
<dbReference type="eggNOG" id="ENOG502RZ3I">
    <property type="taxonomic scope" value="Eukaryota"/>
</dbReference>
<evidence type="ECO:0000313" key="3">
    <source>
        <dbReference type="Proteomes" id="UP000002296"/>
    </source>
</evidence>
<dbReference type="OMA" id="NYRFTPV"/>
<dbReference type="KEGG" id="tcr:508777.20"/>
<dbReference type="RefSeq" id="XP_817204.1">
    <property type="nucleotide sequence ID" value="XM_812111.1"/>
</dbReference>
<protein>
    <submittedName>
        <fullName evidence="2">Uncharacterized protein</fullName>
    </submittedName>
</protein>
<proteinExistence type="predicted"/>
<feature type="compositionally biased region" description="Basic and acidic residues" evidence="1">
    <location>
        <begin position="251"/>
        <end position="261"/>
    </location>
</feature>
<evidence type="ECO:0000256" key="1">
    <source>
        <dbReference type="SAM" id="MobiDB-lite"/>
    </source>
</evidence>
<sequence length="364" mass="40443">MSLCSLCGSITHNHLFNSLSLSLSGSPCRMTAGGGVLTPSSAGAQIIHLASRLLVGVRLHGTIAAFHPRSRGQLKCRPFLRYFAETLHRLRCDVTLFVPVNSRTGPQQLAELSTHEFPCEYRVVHDPTSGAVDDCGRGQRRGGGGASRGNFQDLLSRVAAEQQTSPSRILFIESEINYRFSPVQTLVVEAFQPHRIRQRRRSIGEAAEAEERRQAGEHHAALLESEYSWTQGGRASRPRHAQSSAPFSAELHGDPQEEAKKDDVRSAALAINREDYTLVALAGMLVELAAADVAVADYLRVEPLVEKLTVPFHGKVNYLPMENCDDMELWDWTAVEVREARRKEEAETAVPEVEEREEHRDLFK</sequence>